<protein>
    <submittedName>
        <fullName evidence="1">Adenosylcobinamide amidohydrolase</fullName>
    </submittedName>
</protein>
<evidence type="ECO:0000313" key="2">
    <source>
        <dbReference type="Proteomes" id="UP001470288"/>
    </source>
</evidence>
<dbReference type="InterPro" id="IPR002808">
    <property type="entry name" value="AdoCbi_amidolase"/>
</dbReference>
<gene>
    <name evidence="1" type="ORF">WMO62_10650</name>
</gene>
<proteinExistence type="predicted"/>
<reference evidence="1 2" key="1">
    <citation type="submission" date="2024-03" db="EMBL/GenBank/DDBJ databases">
        <title>Human intestinal bacterial collection.</title>
        <authorList>
            <person name="Pauvert C."/>
            <person name="Hitch T.C.A."/>
            <person name="Clavel T."/>
        </authorList>
    </citation>
    <scope>NUCLEOTIDE SEQUENCE [LARGE SCALE GENOMIC DNA]</scope>
    <source>
        <strain evidence="1 2">CLA-AA-H78B</strain>
    </source>
</reference>
<dbReference type="InterPro" id="IPR052209">
    <property type="entry name" value="CbiZ"/>
</dbReference>
<name>A0ABV1I2U6_9FIRM</name>
<dbReference type="RefSeq" id="WP_349144619.1">
    <property type="nucleotide sequence ID" value="NZ_JBBMFC010000018.1"/>
</dbReference>
<dbReference type="PANTHER" id="PTHR35336:SF5">
    <property type="entry name" value="ADENOSYLCOBINAMIDE AMIDOHYDROLASE"/>
    <property type="match status" value="1"/>
</dbReference>
<dbReference type="PANTHER" id="PTHR35336">
    <property type="entry name" value="ADENOSYLCOBINAMIDE AMIDOHYDROLASE"/>
    <property type="match status" value="1"/>
</dbReference>
<keyword evidence="2" id="KW-1185">Reference proteome</keyword>
<accession>A0ABV1I2U6</accession>
<sequence>MKLMELPGGDTLHHYKKSLVLCFAGPRDVLSTGPIGGGFRTDLQAVFNNDCNPGAGMSCELRADTYEEHMKLLALEDLGLDPKHCTGLATAASMHNVSIKTMDYEDFSVTAIVTGGIRINASRVGDPAVWHEKAGISDPVKPGTINIILHIDAALSPGALARALVTCTEAKTATIQELLAPSRYSRGIATGSGTDGTILIANPFSSTYLTNAGKHCKLGEYIGKTVKEAVKEALDRQSGLNPAFQHNILNRMDRFGITEDAVWRTYLQRLSEKEKNLSPFVRAEFEDRLSQICRENTLVTYTSLYAHLMDQLDWKLLSPEEALPAGKQLLNLAKIPTDDHYSCSDNQDPIAKMADFYLQGLVELLMIKR</sequence>
<evidence type="ECO:0000313" key="1">
    <source>
        <dbReference type="EMBL" id="MEQ2579281.1"/>
    </source>
</evidence>
<comment type="caution">
    <text evidence="1">The sequence shown here is derived from an EMBL/GenBank/DDBJ whole genome shotgun (WGS) entry which is preliminary data.</text>
</comment>
<organism evidence="1 2">
    <name type="scientific">Hominiventricola aquisgranensis</name>
    <dbReference type="NCBI Taxonomy" id="3133164"/>
    <lineage>
        <taxon>Bacteria</taxon>
        <taxon>Bacillati</taxon>
        <taxon>Bacillota</taxon>
        <taxon>Clostridia</taxon>
        <taxon>Lachnospirales</taxon>
        <taxon>Lachnospiraceae</taxon>
        <taxon>Hominiventricola</taxon>
    </lineage>
</organism>
<dbReference type="EMBL" id="JBBMFC010000018">
    <property type="protein sequence ID" value="MEQ2579281.1"/>
    <property type="molecule type" value="Genomic_DNA"/>
</dbReference>
<dbReference type="Pfam" id="PF01955">
    <property type="entry name" value="CbiZ"/>
    <property type="match status" value="1"/>
</dbReference>
<dbReference type="Proteomes" id="UP001470288">
    <property type="component" value="Unassembled WGS sequence"/>
</dbReference>